<comment type="caution">
    <text evidence="1">The sequence shown here is derived from an EMBL/GenBank/DDBJ whole genome shotgun (WGS) entry which is preliminary data.</text>
</comment>
<reference evidence="1 2" key="1">
    <citation type="journal article" date="2021" name="Hortic Res">
        <title>High-quality reference genome and annotation aids understanding of berry development for evergreen blueberry (Vaccinium darrowii).</title>
        <authorList>
            <person name="Yu J."/>
            <person name="Hulse-Kemp A.M."/>
            <person name="Babiker E."/>
            <person name="Staton M."/>
        </authorList>
    </citation>
    <scope>NUCLEOTIDE SEQUENCE [LARGE SCALE GENOMIC DNA]</scope>
    <source>
        <strain evidence="2">cv. NJ 8807/NJ 8810</strain>
        <tissue evidence="1">Young leaf</tissue>
    </source>
</reference>
<dbReference type="EMBL" id="CM037157">
    <property type="protein sequence ID" value="KAH7849337.1"/>
    <property type="molecule type" value="Genomic_DNA"/>
</dbReference>
<gene>
    <name evidence="1" type="ORF">Vadar_016490</name>
</gene>
<sequence length="251" mass="27381">MRIPAHYVSCDFLTDRKINAVFYRSEVQRFTTQAMAMAATMVVITTLSIATVKSATPAATEYANHTVGGVAGWLFNDTASTSYANYSSWAANQTFNRGDYLIFYTSANETVIQTYNKTTYQSCSTVDALINSDTFQYHAGGDLFGSLETIVGPLTIQGPNYFFSDADDGVQCEHGMAFEIIVDHGLGLPASLNQPPPQPYVAPLSPVSPPDAQLPLITVLQPTSEGFRACDGLLVLCFWPVVLFLRLFSPK</sequence>
<keyword evidence="2" id="KW-1185">Reference proteome</keyword>
<proteinExistence type="predicted"/>
<evidence type="ECO:0000313" key="1">
    <source>
        <dbReference type="EMBL" id="KAH7849337.1"/>
    </source>
</evidence>
<evidence type="ECO:0000313" key="2">
    <source>
        <dbReference type="Proteomes" id="UP000828048"/>
    </source>
</evidence>
<accession>A0ACB7Y893</accession>
<organism evidence="1 2">
    <name type="scientific">Vaccinium darrowii</name>
    <dbReference type="NCBI Taxonomy" id="229202"/>
    <lineage>
        <taxon>Eukaryota</taxon>
        <taxon>Viridiplantae</taxon>
        <taxon>Streptophyta</taxon>
        <taxon>Embryophyta</taxon>
        <taxon>Tracheophyta</taxon>
        <taxon>Spermatophyta</taxon>
        <taxon>Magnoliopsida</taxon>
        <taxon>eudicotyledons</taxon>
        <taxon>Gunneridae</taxon>
        <taxon>Pentapetalae</taxon>
        <taxon>asterids</taxon>
        <taxon>Ericales</taxon>
        <taxon>Ericaceae</taxon>
        <taxon>Vaccinioideae</taxon>
        <taxon>Vaccinieae</taxon>
        <taxon>Vaccinium</taxon>
    </lineage>
</organism>
<name>A0ACB7Y893_9ERIC</name>
<dbReference type="Proteomes" id="UP000828048">
    <property type="component" value="Chromosome 7"/>
</dbReference>
<protein>
    <submittedName>
        <fullName evidence="1">Uncharacterized protein</fullName>
    </submittedName>
</protein>